<dbReference type="OrthoDB" id="374814at2157"/>
<dbReference type="RefSeq" id="WP_089384968.1">
    <property type="nucleotide sequence ID" value="NZ_FZNQ01000010.1"/>
</dbReference>
<organism evidence="1 2">
    <name type="scientific">Halorubrum vacuolatum</name>
    <name type="common">Natronobacterium vacuolatum</name>
    <dbReference type="NCBI Taxonomy" id="63740"/>
    <lineage>
        <taxon>Archaea</taxon>
        <taxon>Methanobacteriati</taxon>
        <taxon>Methanobacteriota</taxon>
        <taxon>Stenosarchaea group</taxon>
        <taxon>Halobacteria</taxon>
        <taxon>Halobacteriales</taxon>
        <taxon>Haloferacaceae</taxon>
        <taxon>Halorubrum</taxon>
    </lineage>
</organism>
<keyword evidence="2" id="KW-1185">Reference proteome</keyword>
<dbReference type="Proteomes" id="UP000198397">
    <property type="component" value="Unassembled WGS sequence"/>
</dbReference>
<sequence length="256" mass="30146">MKRRQYLQSAAGIGIGLPFIETVASEQQTLEDNLERLFPQRIGDYERLRVDSEIIVYSAESGGHMKVYNHREGQQHLDVVVDSIRYQAFSFGQASRLLHAYVSNVNYEYEDGDSIYTGDDWQVVYRYHTVDYQSPEAEREYDKEDLDVHPLKLAGSLVESSVDAMWEIRQEYREVSTPFYDDWNAESIPEGTRYFLRLDELCFEYRLYDSESILYVYTVSESGEVGKLDRNRVDSHEQARQLVQHYLHYNPQYRIV</sequence>
<proteinExistence type="predicted"/>
<evidence type="ECO:0000313" key="1">
    <source>
        <dbReference type="EMBL" id="SNR49667.1"/>
    </source>
</evidence>
<dbReference type="AlphaFoldDB" id="A0A238WSY6"/>
<dbReference type="EMBL" id="FZNQ01000010">
    <property type="protein sequence ID" value="SNR49667.1"/>
    <property type="molecule type" value="Genomic_DNA"/>
</dbReference>
<gene>
    <name evidence="1" type="ORF">SAMN06264855_1109</name>
</gene>
<accession>A0A238WSY6</accession>
<reference evidence="1 2" key="1">
    <citation type="submission" date="2017-06" db="EMBL/GenBank/DDBJ databases">
        <authorList>
            <person name="Kim H.J."/>
            <person name="Triplett B.A."/>
        </authorList>
    </citation>
    <scope>NUCLEOTIDE SEQUENCE [LARGE SCALE GENOMIC DNA]</scope>
    <source>
        <strain evidence="1 2">DSM 8800</strain>
    </source>
</reference>
<protein>
    <submittedName>
        <fullName evidence="1">Uncharacterized protein</fullName>
    </submittedName>
</protein>
<evidence type="ECO:0000313" key="2">
    <source>
        <dbReference type="Proteomes" id="UP000198397"/>
    </source>
</evidence>
<name>A0A238WSY6_HALVU</name>